<feature type="domain" description="Apple" evidence="4">
    <location>
        <begin position="33"/>
        <end position="102"/>
    </location>
</feature>
<dbReference type="SMART" id="SM00223">
    <property type="entry name" value="APPLE"/>
    <property type="match status" value="2"/>
</dbReference>
<gene>
    <name evidence="5" type="ORF">As57867_021654</name>
</gene>
<protein>
    <recommendedName>
        <fullName evidence="4">Apple domain-containing protein</fullName>
    </recommendedName>
</protein>
<dbReference type="GO" id="GO:0005576">
    <property type="term" value="C:extracellular region"/>
    <property type="evidence" value="ECO:0007669"/>
    <property type="project" value="InterPro"/>
</dbReference>
<feature type="region of interest" description="Disordered" evidence="3">
    <location>
        <begin position="1"/>
        <end position="34"/>
    </location>
</feature>
<dbReference type="InterPro" id="IPR000177">
    <property type="entry name" value="Apple"/>
</dbReference>
<feature type="compositionally biased region" description="Low complexity" evidence="3">
    <location>
        <begin position="1"/>
        <end position="27"/>
    </location>
</feature>
<proteinExistence type="predicted"/>
<sequence length="175" mass="18361">KSPTTTTKSPITTTKSPSSTIPSYTTKAPTSSCSTEANSDYFGFDLTTTAQASADACCADCQATDGCKVWTWTNFNGGTCWLKHSAGRNSHYPGAVSGAVKDAPASCGTVQVNADFVGNDLAQTAQAYPDLCCDDCKKTDGCHGFTWTDYNQGTCWLKSDTGYATAYNGAVSVTM</sequence>
<dbReference type="AlphaFoldDB" id="A0A6A4XSQ1"/>
<evidence type="ECO:0000259" key="4">
    <source>
        <dbReference type="SMART" id="SM00223"/>
    </source>
</evidence>
<reference evidence="5" key="1">
    <citation type="submission" date="2019-06" db="EMBL/GenBank/DDBJ databases">
        <title>Genomics analysis of Aphanomyces spp. identifies a new class of oomycete effector associated with host adaptation.</title>
        <authorList>
            <person name="Gaulin E."/>
        </authorList>
    </citation>
    <scope>NUCLEOTIDE SEQUENCE</scope>
    <source>
        <strain evidence="5">CBS 578.67</strain>
    </source>
</reference>
<dbReference type="GO" id="GO:0006508">
    <property type="term" value="P:proteolysis"/>
    <property type="evidence" value="ECO:0007669"/>
    <property type="project" value="InterPro"/>
</dbReference>
<dbReference type="SUPFAM" id="SSF57414">
    <property type="entry name" value="Hairpin loop containing domain-like"/>
    <property type="match status" value="1"/>
</dbReference>
<accession>A0A6A4XSQ1</accession>
<evidence type="ECO:0000256" key="1">
    <source>
        <dbReference type="ARBA" id="ARBA00022737"/>
    </source>
</evidence>
<dbReference type="Gene3D" id="3.50.4.10">
    <property type="entry name" value="Hepatocyte Growth Factor"/>
    <property type="match status" value="2"/>
</dbReference>
<dbReference type="Pfam" id="PF14295">
    <property type="entry name" value="PAN_4"/>
    <property type="match status" value="2"/>
</dbReference>
<feature type="domain" description="Apple" evidence="4">
    <location>
        <begin position="110"/>
        <end position="173"/>
    </location>
</feature>
<dbReference type="InterPro" id="IPR003609">
    <property type="entry name" value="Pan_app"/>
</dbReference>
<keyword evidence="1" id="KW-0677">Repeat</keyword>
<dbReference type="EMBL" id="VJMH01006995">
    <property type="protein sequence ID" value="KAF0686477.1"/>
    <property type="molecule type" value="Genomic_DNA"/>
</dbReference>
<name>A0A6A4XSQ1_9STRA</name>
<comment type="caution">
    <text evidence="5">The sequence shown here is derived from an EMBL/GenBank/DDBJ whole genome shotgun (WGS) entry which is preliminary data.</text>
</comment>
<evidence type="ECO:0000313" key="5">
    <source>
        <dbReference type="EMBL" id="KAF0686477.1"/>
    </source>
</evidence>
<feature type="non-terminal residue" evidence="5">
    <location>
        <position position="1"/>
    </location>
</feature>
<dbReference type="PANTHER" id="PTHR33946">
    <property type="match status" value="1"/>
</dbReference>
<evidence type="ECO:0000256" key="3">
    <source>
        <dbReference type="SAM" id="MobiDB-lite"/>
    </source>
</evidence>
<organism evidence="5">
    <name type="scientific">Aphanomyces stellatus</name>
    <dbReference type="NCBI Taxonomy" id="120398"/>
    <lineage>
        <taxon>Eukaryota</taxon>
        <taxon>Sar</taxon>
        <taxon>Stramenopiles</taxon>
        <taxon>Oomycota</taxon>
        <taxon>Saprolegniomycetes</taxon>
        <taxon>Saprolegniales</taxon>
        <taxon>Verrucalvaceae</taxon>
        <taxon>Aphanomyces</taxon>
    </lineage>
</organism>
<dbReference type="PANTHER" id="PTHR33946:SF4">
    <property type="entry name" value="COAGULATION FACTOR XI"/>
    <property type="match status" value="1"/>
</dbReference>
<keyword evidence="2" id="KW-1015">Disulfide bond</keyword>
<evidence type="ECO:0000256" key="2">
    <source>
        <dbReference type="ARBA" id="ARBA00023157"/>
    </source>
</evidence>
<dbReference type="CDD" id="cd01100">
    <property type="entry name" value="APPLE_Factor_XI_like"/>
    <property type="match status" value="2"/>
</dbReference>
<dbReference type="OrthoDB" id="78172at2759"/>